<keyword evidence="1" id="KW-1133">Transmembrane helix</keyword>
<feature type="transmembrane region" description="Helical" evidence="1">
    <location>
        <begin position="495"/>
        <end position="519"/>
    </location>
</feature>
<dbReference type="Proteomes" id="UP000009183">
    <property type="component" value="Chromosome 4"/>
</dbReference>
<proteinExistence type="predicted"/>
<dbReference type="STRING" id="29760.F6GWS5"/>
<keyword evidence="1" id="KW-0812">Transmembrane</keyword>
<dbReference type="ExpressionAtlas" id="F6GWS5">
    <property type="expression patterns" value="baseline and differential"/>
</dbReference>
<evidence type="ECO:0000256" key="1">
    <source>
        <dbReference type="SAM" id="Phobius"/>
    </source>
</evidence>
<dbReference type="OrthoDB" id="1749302at2759"/>
<reference evidence="3" key="1">
    <citation type="journal article" date="2007" name="Nature">
        <title>The grapevine genome sequence suggests ancestral hexaploidization in major angiosperm phyla.</title>
        <authorList>
            <consortium name="The French-Italian Public Consortium for Grapevine Genome Characterization."/>
            <person name="Jaillon O."/>
            <person name="Aury J.-M."/>
            <person name="Noel B."/>
            <person name="Policriti A."/>
            <person name="Clepet C."/>
            <person name="Casagrande A."/>
            <person name="Choisne N."/>
            <person name="Aubourg S."/>
            <person name="Vitulo N."/>
            <person name="Jubin C."/>
            <person name="Vezzi A."/>
            <person name="Legeai F."/>
            <person name="Hugueney P."/>
            <person name="Dasilva C."/>
            <person name="Horner D."/>
            <person name="Mica E."/>
            <person name="Jublot D."/>
            <person name="Poulain J."/>
            <person name="Bruyere C."/>
            <person name="Billault A."/>
            <person name="Segurens B."/>
            <person name="Gouyvenoux M."/>
            <person name="Ugarte E."/>
            <person name="Cattonaro F."/>
            <person name="Anthouard V."/>
            <person name="Vico V."/>
            <person name="Del Fabbro C."/>
            <person name="Alaux M."/>
            <person name="Di Gaspero G."/>
            <person name="Dumas V."/>
            <person name="Felice N."/>
            <person name="Paillard S."/>
            <person name="Juman I."/>
            <person name="Moroldo M."/>
            <person name="Scalabrin S."/>
            <person name="Canaguier A."/>
            <person name="Le Clainche I."/>
            <person name="Malacrida G."/>
            <person name="Durand E."/>
            <person name="Pesole G."/>
            <person name="Laucou V."/>
            <person name="Chatelet P."/>
            <person name="Merdinoglu D."/>
            <person name="Delledonne M."/>
            <person name="Pezzotti M."/>
            <person name="Lecharny A."/>
            <person name="Scarpelli C."/>
            <person name="Artiguenave F."/>
            <person name="Pe M.E."/>
            <person name="Valle G."/>
            <person name="Morgante M."/>
            <person name="Caboche M."/>
            <person name="Adam-Blondon A.-F."/>
            <person name="Weissenbach J."/>
            <person name="Quetier F."/>
            <person name="Wincker P."/>
        </authorList>
    </citation>
    <scope>NUCLEOTIDE SEQUENCE [LARGE SCALE GENOMIC DNA]</scope>
    <source>
        <strain evidence="3">cv. Pinot noir / PN40024</strain>
    </source>
</reference>
<dbReference type="InParanoid" id="F6GWS5"/>
<name>F6GWS5_VITVI</name>
<keyword evidence="3" id="KW-1185">Reference proteome</keyword>
<evidence type="ECO:0000313" key="2">
    <source>
        <dbReference type="EMBL" id="CCB44410.1"/>
    </source>
</evidence>
<dbReference type="AlphaFoldDB" id="F6GWS5"/>
<sequence>MLGCTHQRSLMTSVLLPKTPLRHSDVDFHDVFGGSPRRLSNQVTRCSFGDGSEPSTLRGSEDGVSICNPWTGFGEKLVFGEDGGNGRRYHSENFFDDIFRGDHSVNTSPSGYDLDPIVVVPLEMIKLVMPQNRPDVHDDTLPSQLSYLNHLVRRVEFHRQSQSAADLIFQGHACEFEEMLSLGNCLDGHSLYCLLITTVTAVILQAPGASSIVAPSSNCYALDNSSHIFDFSSWLGQPFEYDGKDSDLVVRFCKDVESRSQTGYVDFGRFDKFNYFVAGSGHINFVQEFYNGDLLNCETTHDKMGRTAQVNIICGSCSNGQCAGELGCICNVTYESTCRVLVELAIPCKEQGVRVFEGFTVGFHPRSWEIVYNGMTQLGFDKSHHAFSFGTEHTYVALYMTAIASLSTLVQKPTVKIFPEHGLKVGLSGSGATGRPPTTLSPTMLVVDWRCEKARDTPYEVDITIPVEGYEPIQFTLTKMCEYPQGKGGGTTRGWAIFGVASCIFIILSTLFCCGGFVYKTRVERQRGLDALPGMTILSACLEAVSGGSHYSRAEDTNSAFINQASWERQPDAAQGTWKTSERKYGSI</sequence>
<dbReference type="eggNOG" id="ENOG502QS4W">
    <property type="taxonomic scope" value="Eukaryota"/>
</dbReference>
<dbReference type="FunCoup" id="F6GWS5">
    <property type="interactions" value="2978"/>
</dbReference>
<evidence type="ECO:0000313" key="3">
    <source>
        <dbReference type="Proteomes" id="UP000009183"/>
    </source>
</evidence>
<gene>
    <name evidence="2" type="ordered locus">VIT_04s0023g02560</name>
</gene>
<dbReference type="PaxDb" id="29760-VIT_04s0023g02560.t01"/>
<dbReference type="HOGENOM" id="CLU_033028_0_0_1"/>
<accession>F6GWS5</accession>
<protein>
    <submittedName>
        <fullName evidence="2">Uncharacterized protein</fullName>
    </submittedName>
</protein>
<dbReference type="EMBL" id="FN594959">
    <property type="protein sequence ID" value="CCB44410.1"/>
    <property type="molecule type" value="Genomic_DNA"/>
</dbReference>
<organism evidence="2 3">
    <name type="scientific">Vitis vinifera</name>
    <name type="common">Grape</name>
    <dbReference type="NCBI Taxonomy" id="29760"/>
    <lineage>
        <taxon>Eukaryota</taxon>
        <taxon>Viridiplantae</taxon>
        <taxon>Streptophyta</taxon>
        <taxon>Embryophyta</taxon>
        <taxon>Tracheophyta</taxon>
        <taxon>Spermatophyta</taxon>
        <taxon>Magnoliopsida</taxon>
        <taxon>eudicotyledons</taxon>
        <taxon>Gunneridae</taxon>
        <taxon>Pentapetalae</taxon>
        <taxon>rosids</taxon>
        <taxon>Vitales</taxon>
        <taxon>Vitaceae</taxon>
        <taxon>Viteae</taxon>
        <taxon>Vitis</taxon>
    </lineage>
</organism>
<dbReference type="PANTHER" id="PTHR35752">
    <property type="entry name" value="G-PROTEIN COUPLED RECEPTOR"/>
    <property type="match status" value="1"/>
</dbReference>
<dbReference type="PANTHER" id="PTHR35752:SF1">
    <property type="entry name" value="G-PROTEIN COUPLED RECEPTOR"/>
    <property type="match status" value="1"/>
</dbReference>
<keyword evidence="1" id="KW-0472">Membrane</keyword>